<proteinExistence type="predicted"/>
<gene>
    <name evidence="1" type="ORF">LTRI10_LOCUS21399</name>
</gene>
<evidence type="ECO:0000313" key="2">
    <source>
        <dbReference type="Proteomes" id="UP001497516"/>
    </source>
</evidence>
<organism evidence="1 2">
    <name type="scientific">Linum trigynum</name>
    <dbReference type="NCBI Taxonomy" id="586398"/>
    <lineage>
        <taxon>Eukaryota</taxon>
        <taxon>Viridiplantae</taxon>
        <taxon>Streptophyta</taxon>
        <taxon>Embryophyta</taxon>
        <taxon>Tracheophyta</taxon>
        <taxon>Spermatophyta</taxon>
        <taxon>Magnoliopsida</taxon>
        <taxon>eudicotyledons</taxon>
        <taxon>Gunneridae</taxon>
        <taxon>Pentapetalae</taxon>
        <taxon>rosids</taxon>
        <taxon>fabids</taxon>
        <taxon>Malpighiales</taxon>
        <taxon>Linaceae</taxon>
        <taxon>Linum</taxon>
    </lineage>
</organism>
<accession>A0AAV2E2G8</accession>
<reference evidence="1 2" key="1">
    <citation type="submission" date="2024-04" db="EMBL/GenBank/DDBJ databases">
        <authorList>
            <person name="Fracassetti M."/>
        </authorList>
    </citation>
    <scope>NUCLEOTIDE SEQUENCE [LARGE SCALE GENOMIC DNA]</scope>
</reference>
<dbReference type="EMBL" id="OZ034817">
    <property type="protein sequence ID" value="CAL1379912.1"/>
    <property type="molecule type" value="Genomic_DNA"/>
</dbReference>
<dbReference type="Proteomes" id="UP001497516">
    <property type="component" value="Chromosome 4"/>
</dbReference>
<evidence type="ECO:0000313" key="1">
    <source>
        <dbReference type="EMBL" id="CAL1379912.1"/>
    </source>
</evidence>
<keyword evidence="2" id="KW-1185">Reference proteome</keyword>
<name>A0AAV2E2G8_9ROSI</name>
<dbReference type="AlphaFoldDB" id="A0AAV2E2G8"/>
<protein>
    <submittedName>
        <fullName evidence="1">Uncharacterized protein</fullName>
    </submittedName>
</protein>
<sequence length="71" mass="7863">MIVWNPRASNHSTCPNPHLPFRESRWKMSNAGKRTDGELGWDFDGILEFRTPIVGSIGLKGFPNPGIAGNL</sequence>